<sequence length="78" mass="8613">MEKYTKHMNALVFFSLLLLGSFAVHVQASTQAGIGITAKAMCAEGRPPCRDNKCWRCLDGRCPGCLYSTFRECSNGCF</sequence>
<organism evidence="5 6">
    <name type="scientific">Urochloa decumbens</name>
    <dbReference type="NCBI Taxonomy" id="240449"/>
    <lineage>
        <taxon>Eukaryota</taxon>
        <taxon>Viridiplantae</taxon>
        <taxon>Streptophyta</taxon>
        <taxon>Embryophyta</taxon>
        <taxon>Tracheophyta</taxon>
        <taxon>Spermatophyta</taxon>
        <taxon>Magnoliopsida</taxon>
        <taxon>Liliopsida</taxon>
        <taxon>Poales</taxon>
        <taxon>Poaceae</taxon>
        <taxon>PACMAD clade</taxon>
        <taxon>Panicoideae</taxon>
        <taxon>Panicodae</taxon>
        <taxon>Paniceae</taxon>
        <taxon>Melinidinae</taxon>
        <taxon>Urochloa</taxon>
    </lineage>
</organism>
<evidence type="ECO:0000256" key="1">
    <source>
        <dbReference type="ARBA" id="ARBA00010149"/>
    </source>
</evidence>
<dbReference type="AlphaFoldDB" id="A0ABC9G9M7"/>
<reference evidence="5 6" key="2">
    <citation type="submission" date="2024-10" db="EMBL/GenBank/DDBJ databases">
        <authorList>
            <person name="Ryan C."/>
        </authorList>
    </citation>
    <scope>NUCLEOTIDE SEQUENCE [LARGE SCALE GENOMIC DNA]</scope>
</reference>
<protein>
    <recommendedName>
        <fullName evidence="4">Meg domain-containing protein</fullName>
    </recommendedName>
</protein>
<evidence type="ECO:0000313" key="6">
    <source>
        <dbReference type="Proteomes" id="UP001497457"/>
    </source>
</evidence>
<evidence type="ECO:0000259" key="4">
    <source>
        <dbReference type="Pfam" id="PF24153"/>
    </source>
</evidence>
<feature type="domain" description="Meg" evidence="4">
    <location>
        <begin position="1"/>
        <end position="78"/>
    </location>
</feature>
<evidence type="ECO:0000256" key="2">
    <source>
        <dbReference type="ARBA" id="ARBA00023157"/>
    </source>
</evidence>
<dbReference type="Pfam" id="PF24153">
    <property type="entry name" value="Meg"/>
    <property type="match status" value="1"/>
</dbReference>
<keyword evidence="6" id="KW-1185">Reference proteome</keyword>
<comment type="similarity">
    <text evidence="1">Belongs to the MEG family.</text>
</comment>
<dbReference type="InterPro" id="IPR056205">
    <property type="entry name" value="Meg"/>
</dbReference>
<keyword evidence="3" id="KW-0732">Signal</keyword>
<dbReference type="EMBL" id="OZ075118">
    <property type="protein sequence ID" value="CAL5090982.1"/>
    <property type="molecule type" value="Genomic_DNA"/>
</dbReference>
<feature type="chain" id="PRO_5044878035" description="Meg domain-containing protein" evidence="3">
    <location>
        <begin position="29"/>
        <end position="78"/>
    </location>
</feature>
<accession>A0ABC9G9M7</accession>
<reference evidence="6" key="1">
    <citation type="submission" date="2024-06" db="EMBL/GenBank/DDBJ databases">
        <authorList>
            <person name="Ryan C."/>
        </authorList>
    </citation>
    <scope>NUCLEOTIDE SEQUENCE [LARGE SCALE GENOMIC DNA]</scope>
</reference>
<feature type="signal peptide" evidence="3">
    <location>
        <begin position="1"/>
        <end position="28"/>
    </location>
</feature>
<name>A0ABC9G9M7_9POAL</name>
<proteinExistence type="inferred from homology"/>
<gene>
    <name evidence="5" type="ORF">URODEC1_LOCUS114133</name>
</gene>
<evidence type="ECO:0000313" key="5">
    <source>
        <dbReference type="EMBL" id="CAL5090982.1"/>
    </source>
</evidence>
<dbReference type="Proteomes" id="UP001497457">
    <property type="component" value="Chromosome 8b"/>
</dbReference>
<evidence type="ECO:0000256" key="3">
    <source>
        <dbReference type="SAM" id="SignalP"/>
    </source>
</evidence>
<keyword evidence="2" id="KW-1015">Disulfide bond</keyword>